<dbReference type="Pfam" id="PF09992">
    <property type="entry name" value="NAGPA"/>
    <property type="match status" value="1"/>
</dbReference>
<feature type="domain" description="Phosphodiester glycosidase" evidence="2">
    <location>
        <begin position="222"/>
        <end position="396"/>
    </location>
</feature>
<comment type="caution">
    <text evidence="3">The sequence shown here is derived from an EMBL/GenBank/DDBJ whole genome shotgun (WGS) entry which is preliminary data.</text>
</comment>
<dbReference type="InterPro" id="IPR004843">
    <property type="entry name" value="Calcineurin-like_PHP"/>
</dbReference>
<evidence type="ECO:0000313" key="3">
    <source>
        <dbReference type="EMBL" id="MUK87474.1"/>
    </source>
</evidence>
<dbReference type="SUPFAM" id="SSF56300">
    <property type="entry name" value="Metallo-dependent phosphatases"/>
    <property type="match status" value="1"/>
</dbReference>
<dbReference type="PANTHER" id="PTHR40446">
    <property type="entry name" value="N-ACETYLGLUCOSAMINE-1-PHOSPHODIESTER ALPHA-N-ACETYLGLUCOSAMINIDASE"/>
    <property type="match status" value="1"/>
</dbReference>
<feature type="domain" description="Calcineurin-like phosphoesterase" evidence="1">
    <location>
        <begin position="763"/>
        <end position="957"/>
    </location>
</feature>
<evidence type="ECO:0008006" key="5">
    <source>
        <dbReference type="Google" id="ProtNLM"/>
    </source>
</evidence>
<evidence type="ECO:0000313" key="4">
    <source>
        <dbReference type="Proteomes" id="UP000469125"/>
    </source>
</evidence>
<dbReference type="EMBL" id="WOCA01000002">
    <property type="protein sequence ID" value="MUK87474.1"/>
    <property type="molecule type" value="Genomic_DNA"/>
</dbReference>
<protein>
    <recommendedName>
        <fullName evidence="5">3',5'-cyclic AMP phosphodiesterase CpdA</fullName>
    </recommendedName>
</protein>
<dbReference type="PANTHER" id="PTHR40446:SF2">
    <property type="entry name" value="N-ACETYLGLUCOSAMINE-1-PHOSPHODIESTER ALPHA-N-ACETYLGLUCOSAMINIDASE"/>
    <property type="match status" value="1"/>
</dbReference>
<proteinExistence type="predicted"/>
<keyword evidence="4" id="KW-1185">Reference proteome</keyword>
<evidence type="ECO:0000259" key="2">
    <source>
        <dbReference type="Pfam" id="PF09992"/>
    </source>
</evidence>
<dbReference type="Pfam" id="PF00149">
    <property type="entry name" value="Metallophos"/>
    <property type="match status" value="1"/>
</dbReference>
<reference evidence="3 4" key="1">
    <citation type="submission" date="2019-11" db="EMBL/GenBank/DDBJ databases">
        <authorList>
            <person name="Li X."/>
        </authorList>
    </citation>
    <scope>NUCLEOTIDE SEQUENCE [LARGE SCALE GENOMIC DNA]</scope>
    <source>
        <strain evidence="3 4">L9</strain>
    </source>
</reference>
<dbReference type="InterPro" id="IPR029052">
    <property type="entry name" value="Metallo-depent_PP-like"/>
</dbReference>
<dbReference type="AlphaFoldDB" id="A0A6N8FGT5"/>
<evidence type="ECO:0000259" key="1">
    <source>
        <dbReference type="Pfam" id="PF00149"/>
    </source>
</evidence>
<gene>
    <name evidence="3" type="ORF">GMD78_03550</name>
</gene>
<accession>A0A6N8FGT5</accession>
<sequence length="1132" mass="121827">MLNRKWLSSFLVGLLIVSSFFPVVQAEGNPISNSRSASSNKSEPIVTVGPAGETLLANEETTQIGPGIELTGFERFDARGWLNGEVMTVDLANDAVSTDLLFPGVITDAKPVSEMAKQSGAVAGVNGDFFDINNTKAPSGTMIQSGRLLKGPQGSHTLTAGVDEQGIGKIMNIFLQGTVQLPTGEHELAALNQSSVPAGGIGLYTSVWGQAQRPNSGESVYEVVVQDGVVVAVSNQVGDGVIEEDTFILVGRDAGAEVLRELSVGDEVSVSYAPHVDGDYLMNFAVGGNVKLVENGTVPANLDDSTTAPRSAVGFSEDGQTMILAVVDGRQTDSRGMTFKELGELMKEYGAYQALNIDGGGSSTMVARMPGEADAEVVNNPSDGSERHVPNGIGIFAEAGSGELTSFAVETVLEDEYSTRVFPGLSRSFVGKGHDENYAPVDVEGVSWRALPADVGSFDENGIFYAKKSGSAVAQAQIQSAKGTLDITVLGELDRIEASQSYIGLEMGSTTSFSVNGYDKDGYTARIEARDMELEYDRTVISVEDNQDGSFTVVPEQDGGSTTIKVTVQDEVIHLPVTVGLTTVEISDFENTDGWSFTKYPSEVGASMEVVDGRNGNGIQLNYDFSTTTATRAAYLQASPLMDLPGDVQKLGLWVHGDGNGAWLRTVIEDATGTRYTLTLANQVNWTGWKYVETTIPDGIQYPAKLWRIYPVETNRNNQYTGQLIFDDLTVKVPPEIEDSEAKASTPDPIIAQNAVIEEGRWKFAVLNDTQFVALSPNSQQVQMAREALQQIVAEEPEFLVINGDLVDTAWEEDFEFAKQVLEEEVGDAFPIYYTPGNHEIVGSGSLDNFLDVFGENRYSFDHKGTRFVLLDSSTGSFRTSDFDQLIELKESLNDAATDPLIKNVVVFGHHPTRDPLPTNNSQLSDRKEAKLLENWLTEFREASNGKGAIYISGHAHNIGLERVEGVPYMVTGSAGKAPYGSPGNGGFYAWTMFGVDPTPIPEHAFGPDQAAAPSNARGKEWIQAEVKPILESITIDAPEHLTVGETVEVSAVGHQAGNLDFPLSYPASVIWQGSDDVFVGAGDALERAKKSNKYRAVYNFLTGELTALRSGGISLKVIANNEEVEQEIIID</sequence>
<dbReference type="GO" id="GO:0016787">
    <property type="term" value="F:hydrolase activity"/>
    <property type="evidence" value="ECO:0007669"/>
    <property type="project" value="InterPro"/>
</dbReference>
<dbReference type="InterPro" id="IPR018711">
    <property type="entry name" value="NAGPA"/>
</dbReference>
<name>A0A6N8FGT5_9BACI</name>
<dbReference type="Proteomes" id="UP000469125">
    <property type="component" value="Unassembled WGS sequence"/>
</dbReference>
<organism evidence="3 4">
    <name type="scientific">Ornithinibacillus caprae</name>
    <dbReference type="NCBI Taxonomy" id="2678566"/>
    <lineage>
        <taxon>Bacteria</taxon>
        <taxon>Bacillati</taxon>
        <taxon>Bacillota</taxon>
        <taxon>Bacilli</taxon>
        <taxon>Bacillales</taxon>
        <taxon>Bacillaceae</taxon>
        <taxon>Ornithinibacillus</taxon>
    </lineage>
</organism>
<dbReference type="Gene3D" id="3.60.21.10">
    <property type="match status" value="1"/>
</dbReference>